<dbReference type="InterPro" id="IPR000825">
    <property type="entry name" value="SUF_FeS_clus_asmbl_SufBD_core"/>
</dbReference>
<dbReference type="PANTHER" id="PTHR30508">
    <property type="entry name" value="FES CLUSTER ASSEMBLY PROTEIN SUF"/>
    <property type="match status" value="1"/>
</dbReference>
<protein>
    <recommendedName>
        <fullName evidence="2">SUF system FeS cluster assembly SufBD core domain-containing protein</fullName>
    </recommendedName>
</protein>
<accession>A0A401HRP0</accession>
<comment type="similarity">
    <text evidence="1">Belongs to the iron-sulfur cluster assembly SufBD family.</text>
</comment>
<reference evidence="3 4" key="1">
    <citation type="journal article" date="2019" name="Int. J. Syst. Evol. Microbiol.">
        <title>Methanofervidicoccus abyssi gen. nov., sp. nov., a hydrogenotrophic methanogen, isolated from a hydrothermal vent chimney in the Mid-Cayman Spreading Center, the Caribbean Sea.</title>
        <authorList>
            <person name="Sakai S."/>
            <person name="Takaki Y."/>
            <person name="Miyazaki M."/>
            <person name="Ogawara M."/>
            <person name="Yanagawa K."/>
            <person name="Miyazaki J."/>
            <person name="Takai K."/>
        </authorList>
    </citation>
    <scope>NUCLEOTIDE SEQUENCE [LARGE SCALE GENOMIC DNA]</scope>
    <source>
        <strain evidence="3 4">HHB</strain>
    </source>
</reference>
<comment type="caution">
    <text evidence="3">The sequence shown here is derived from an EMBL/GenBank/DDBJ whole genome shotgun (WGS) entry which is preliminary data.</text>
</comment>
<name>A0A401HRP0_9EURY</name>
<proteinExistence type="inferred from homology"/>
<keyword evidence="4" id="KW-1185">Reference proteome</keyword>
<evidence type="ECO:0000313" key="4">
    <source>
        <dbReference type="Proteomes" id="UP000290527"/>
    </source>
</evidence>
<evidence type="ECO:0000313" key="3">
    <source>
        <dbReference type="EMBL" id="GBF36919.1"/>
    </source>
</evidence>
<dbReference type="Pfam" id="PF01458">
    <property type="entry name" value="SUFBD_core"/>
    <property type="match status" value="1"/>
</dbReference>
<organism evidence="3 4">
    <name type="scientific">Methanofervidicoccus abyssi</name>
    <dbReference type="NCBI Taxonomy" id="2082189"/>
    <lineage>
        <taxon>Archaea</taxon>
        <taxon>Methanobacteriati</taxon>
        <taxon>Methanobacteriota</taxon>
        <taxon>Methanomada group</taxon>
        <taxon>Methanococci</taxon>
        <taxon>Methanococcales</taxon>
        <taxon>Methanofervidicoccus</taxon>
    </lineage>
</organism>
<evidence type="ECO:0000259" key="2">
    <source>
        <dbReference type="Pfam" id="PF01458"/>
    </source>
</evidence>
<dbReference type="EMBL" id="BFAX01000004">
    <property type="protein sequence ID" value="GBF36919.1"/>
    <property type="molecule type" value="Genomic_DNA"/>
</dbReference>
<sequence length="406" mass="45047">MLSKEKLEKIRRTAEKYRNVPAPHGEDIDLSEYKIEESKIEINSLEDLSGEERAKLENIGIDTKEKDVSGSYLQINNDVVYTRAKSKVEVIPISEALKKYDLDDYFWNIVEIKDKYTARVALERTGGFFIRVPKGVKETMPLQTCLLIGKENTSQNVHNIVVVEEGAELNIITGCATSPHVKSGLHVAVSEFYIKKNGKLTYTMIHDWGESVHVRSRTGVYIEDNGVFINNYIIITPVKSIQSYPTVYCTGENSKATIQTVVYGKKESKIDLGSKVILSGKDSRADIVSRSIADDDSEVIARGRLVGEGEGIKGHLECKGLIISDNARLYAVPELDAKRSNIDLSHEAAVGKIAEEQLIYLMSRGLTEDEAVSLIIKGFLSMDFSGLPPTLAKAVGRIMDMTLEGL</sequence>
<dbReference type="AlphaFoldDB" id="A0A401HRP0"/>
<dbReference type="RefSeq" id="WP_131007735.1">
    <property type="nucleotide sequence ID" value="NZ_BFAX01000004.1"/>
</dbReference>
<dbReference type="SUPFAM" id="SSF101960">
    <property type="entry name" value="Stabilizer of iron transporter SufD"/>
    <property type="match status" value="1"/>
</dbReference>
<dbReference type="Proteomes" id="UP000290527">
    <property type="component" value="Unassembled WGS sequence"/>
</dbReference>
<dbReference type="PANTHER" id="PTHR30508:SF1">
    <property type="entry name" value="UPF0051 PROTEIN ABCI8, CHLOROPLASTIC-RELATED"/>
    <property type="match status" value="1"/>
</dbReference>
<dbReference type="InterPro" id="IPR037284">
    <property type="entry name" value="SUF_FeS_clus_asmbl_SufBD_sf"/>
</dbReference>
<dbReference type="GO" id="GO:0016226">
    <property type="term" value="P:iron-sulfur cluster assembly"/>
    <property type="evidence" value="ECO:0007669"/>
    <property type="project" value="InterPro"/>
</dbReference>
<dbReference type="InterPro" id="IPR055346">
    <property type="entry name" value="Fe-S_cluster_assembly_SufBD"/>
</dbReference>
<gene>
    <name evidence="3" type="ORF">MHHB_P1149</name>
</gene>
<dbReference type="OrthoDB" id="372168at2157"/>
<feature type="domain" description="SUF system FeS cluster assembly SufBD core" evidence="2">
    <location>
        <begin position="149"/>
        <end position="379"/>
    </location>
</feature>
<evidence type="ECO:0000256" key="1">
    <source>
        <dbReference type="ARBA" id="ARBA00043967"/>
    </source>
</evidence>